<dbReference type="GeneID" id="98180371"/>
<dbReference type="EMBL" id="BAAFSV010000005">
    <property type="protein sequence ID" value="GAB1319419.1"/>
    <property type="molecule type" value="Genomic_DNA"/>
</dbReference>
<feature type="region of interest" description="Disordered" evidence="1">
    <location>
        <begin position="434"/>
        <end position="468"/>
    </location>
</feature>
<protein>
    <recommendedName>
        <fullName evidence="4">GPI anchored protein</fullName>
    </recommendedName>
</protein>
<keyword evidence="3" id="KW-1185">Reference proteome</keyword>
<evidence type="ECO:0000313" key="2">
    <source>
        <dbReference type="EMBL" id="GAB1319419.1"/>
    </source>
</evidence>
<proteinExistence type="predicted"/>
<gene>
    <name evidence="2" type="ORF">MFIFM68171_09629</name>
</gene>
<evidence type="ECO:0008006" key="4">
    <source>
        <dbReference type="Google" id="ProtNLM"/>
    </source>
</evidence>
<organism evidence="2 3">
    <name type="scientific">Madurella fahalii</name>
    <dbReference type="NCBI Taxonomy" id="1157608"/>
    <lineage>
        <taxon>Eukaryota</taxon>
        <taxon>Fungi</taxon>
        <taxon>Dikarya</taxon>
        <taxon>Ascomycota</taxon>
        <taxon>Pezizomycotina</taxon>
        <taxon>Sordariomycetes</taxon>
        <taxon>Sordariomycetidae</taxon>
        <taxon>Sordariales</taxon>
        <taxon>Sordariales incertae sedis</taxon>
        <taxon>Madurella</taxon>
    </lineage>
</organism>
<name>A0ABQ0GNW7_9PEZI</name>
<reference evidence="2 3" key="1">
    <citation type="submission" date="2024-09" db="EMBL/GenBank/DDBJ databases">
        <title>Itraconazole resistance in Madurella fahalii resulting from another homologue of gene encoding cytochrome P450 14-alpha sterol demethylase (CYP51).</title>
        <authorList>
            <person name="Yoshioka I."/>
            <person name="Fahal A.H."/>
            <person name="Kaneko S."/>
            <person name="Yaguchi T."/>
        </authorList>
    </citation>
    <scope>NUCLEOTIDE SEQUENCE [LARGE SCALE GENOMIC DNA]</scope>
    <source>
        <strain evidence="2 3">IFM 68171</strain>
    </source>
</reference>
<evidence type="ECO:0000256" key="1">
    <source>
        <dbReference type="SAM" id="MobiDB-lite"/>
    </source>
</evidence>
<evidence type="ECO:0000313" key="3">
    <source>
        <dbReference type="Proteomes" id="UP001628179"/>
    </source>
</evidence>
<sequence length="487" mass="50255">MLRTRDLIIVLWAGHSLGWGGQSLQLAHGPAMADLTDTGFSEFTFPEIIANMSAVFSGDSEVDFARALMSRQARCRSGTYPCSSWCCASGDTCQPAGCCPGTSRQCSQRGCYYPSSQICCSDGVVCRSSDTCVGGGCCRSGEAKCGNGCYDPRRSVCCSTGRTCPLGYDCMEGGGCCPKGHKPCGNTKCYDPKTQTCCTGPGTVWACSASQECCAGGYCRDPATQKCCENGACDKDTTCCARECCRSIAYCGSGGTCLPCPATTRTVTATTSALATVVRTVTVTSDPASEAEEVPEFSCIPMTVTNAEGATLELGDDCALKYEPPEPTTTTTTNPAAAVAIRGARIPELAASVPFLTEVAAPLQARQMSCRPYTTVTTTQWVTVSATTTSTTSRTVAAGPPEEESFSCPEMEATNAAGDVLALDESCVLNFEPAETTDASPPGATEVTDQSGNGGGGDTSGGSRRIGGSVTSVVGGGAVIWVALLLM</sequence>
<dbReference type="RefSeq" id="XP_070921149.1">
    <property type="nucleotide sequence ID" value="XM_071065048.1"/>
</dbReference>
<comment type="caution">
    <text evidence="2">The sequence shown here is derived from an EMBL/GenBank/DDBJ whole genome shotgun (WGS) entry which is preliminary data.</text>
</comment>
<accession>A0ABQ0GNW7</accession>
<dbReference type="Proteomes" id="UP001628179">
    <property type="component" value="Unassembled WGS sequence"/>
</dbReference>